<feature type="compositionally biased region" description="Acidic residues" evidence="4">
    <location>
        <begin position="215"/>
        <end position="224"/>
    </location>
</feature>
<dbReference type="SUPFAM" id="SSF48452">
    <property type="entry name" value="TPR-like"/>
    <property type="match status" value="2"/>
</dbReference>
<feature type="repeat" description="TPR" evidence="3">
    <location>
        <begin position="539"/>
        <end position="572"/>
    </location>
</feature>
<dbReference type="InterPro" id="IPR019734">
    <property type="entry name" value="TPR_rpt"/>
</dbReference>
<dbReference type="PANTHER" id="PTHR44858">
    <property type="entry name" value="TETRATRICOPEPTIDE REPEAT PROTEIN 6"/>
    <property type="match status" value="1"/>
</dbReference>
<dbReference type="SMART" id="SM00028">
    <property type="entry name" value="TPR"/>
    <property type="match status" value="7"/>
</dbReference>
<gene>
    <name evidence="5" type="ORF">LX83_003699</name>
</gene>
<evidence type="ECO:0000313" key="6">
    <source>
        <dbReference type="Proteomes" id="UP001206128"/>
    </source>
</evidence>
<protein>
    <submittedName>
        <fullName evidence="5">Tfp pilus assembly protein PilF</fullName>
    </submittedName>
</protein>
<feature type="repeat" description="TPR" evidence="3">
    <location>
        <begin position="641"/>
        <end position="674"/>
    </location>
</feature>
<dbReference type="AlphaFoldDB" id="A0AAE3GG85"/>
<feature type="region of interest" description="Disordered" evidence="4">
    <location>
        <begin position="211"/>
        <end position="231"/>
    </location>
</feature>
<evidence type="ECO:0000313" key="5">
    <source>
        <dbReference type="EMBL" id="MCP2166827.1"/>
    </source>
</evidence>
<organism evidence="5 6">
    <name type="scientific">Goodfellowiella coeruleoviolacea</name>
    <dbReference type="NCBI Taxonomy" id="334858"/>
    <lineage>
        <taxon>Bacteria</taxon>
        <taxon>Bacillati</taxon>
        <taxon>Actinomycetota</taxon>
        <taxon>Actinomycetes</taxon>
        <taxon>Pseudonocardiales</taxon>
        <taxon>Pseudonocardiaceae</taxon>
        <taxon>Goodfellowiella</taxon>
    </lineage>
</organism>
<keyword evidence="2 3" id="KW-0802">TPR repeat</keyword>
<evidence type="ECO:0000256" key="4">
    <source>
        <dbReference type="SAM" id="MobiDB-lite"/>
    </source>
</evidence>
<dbReference type="Proteomes" id="UP001206128">
    <property type="component" value="Unassembled WGS sequence"/>
</dbReference>
<feature type="compositionally biased region" description="Basic and acidic residues" evidence="4">
    <location>
        <begin position="24"/>
        <end position="40"/>
    </location>
</feature>
<proteinExistence type="predicted"/>
<dbReference type="PROSITE" id="PS50005">
    <property type="entry name" value="TPR"/>
    <property type="match status" value="2"/>
</dbReference>
<keyword evidence="6" id="KW-1185">Reference proteome</keyword>
<dbReference type="PROSITE" id="PS50293">
    <property type="entry name" value="TPR_REGION"/>
    <property type="match status" value="1"/>
</dbReference>
<feature type="region of interest" description="Disordered" evidence="4">
    <location>
        <begin position="12"/>
        <end position="49"/>
    </location>
</feature>
<keyword evidence="1" id="KW-0677">Repeat</keyword>
<dbReference type="PANTHER" id="PTHR44858:SF1">
    <property type="entry name" value="UDP-N-ACETYLGLUCOSAMINE--PEPTIDE N-ACETYLGLUCOSAMINYLTRANSFERASE SPINDLY-RELATED"/>
    <property type="match status" value="1"/>
</dbReference>
<dbReference type="InterPro" id="IPR050498">
    <property type="entry name" value="Ycf3"/>
</dbReference>
<evidence type="ECO:0000256" key="1">
    <source>
        <dbReference type="ARBA" id="ARBA00022737"/>
    </source>
</evidence>
<reference evidence="5" key="1">
    <citation type="submission" date="2022-06" db="EMBL/GenBank/DDBJ databases">
        <title>Genomic Encyclopedia of Archaeal and Bacterial Type Strains, Phase II (KMG-II): from individual species to whole genera.</title>
        <authorList>
            <person name="Goeker M."/>
        </authorList>
    </citation>
    <scope>NUCLEOTIDE SEQUENCE</scope>
    <source>
        <strain evidence="5">DSM 43935</strain>
    </source>
</reference>
<comment type="caution">
    <text evidence="5">The sequence shown here is derived from an EMBL/GenBank/DDBJ whole genome shotgun (WGS) entry which is preliminary data.</text>
</comment>
<evidence type="ECO:0000256" key="2">
    <source>
        <dbReference type="ARBA" id="ARBA00022803"/>
    </source>
</evidence>
<sequence length="766" mass="83044">MPDVPMRHRWIIAPAGDAGLPGVDEPRLDQPRPDQPRSDQPEPGQPEPLADVTAHARLRGPFTAAGAVVRALVPDALTRLPELVRRHDIELLTAAPELADVLTASRSSLADQEPLDTRTRQRPRDWAVRVAHGLTEFVLGYLTALDLRRTLVVREVDSAEQTDVDWLAVLLRRADPHRLRVLVHTRADTVAAPLDAALASHADRVDHAAWPVADADAEDGEDWAGDDRTGDDTDDRVTALARCYVHSDGLSGDPRHRAAYQELPAEQRARLHDERAAALIATAEPALRLGAIPHHLERGSDPTGTAPEVLIEAMAHCRRHGLFHALLDYSRRCAALLDWDTHPRECWQTLQGMTEALRALGRAEESRQLWERACARSTLPVLHLRAACERAVQHARTDPEAARAWANTAIVLSGLSGDPATAAFDRTCAETAMALVEAHLGEVDAALRRIDRALDHLAASAEPDTLVAPAAVLREHRARLLASAGRTDEAITEYTALLAVDPNHADHHLNRGELHWRQGRTAEAVADFAAAGQTSPPHPEPHHRRGLVLLDSGRLTEAVTDFDRVLDLDPDFLDAHVHRASARYQLGDPAGAAEDIAAGLARHPDHAHLLCLRGLLAQDAGDLDGARADFTLALRHDDGLADAWASLGVLAFEQGEVEESLDHFDRALELADAPSVRAHRAFARHRAGRCAEATVDCTVALTMVADEDRTERADLLLRRAACRLHAGDRAGAETDLADALSLAPGIAVADPDLVGLTTVEGVLATP</sequence>
<dbReference type="Gene3D" id="1.25.40.10">
    <property type="entry name" value="Tetratricopeptide repeat domain"/>
    <property type="match status" value="2"/>
</dbReference>
<dbReference type="Gene3D" id="1.25.40.1040">
    <property type="match status" value="1"/>
</dbReference>
<dbReference type="EMBL" id="JAMTCK010000008">
    <property type="protein sequence ID" value="MCP2166827.1"/>
    <property type="molecule type" value="Genomic_DNA"/>
</dbReference>
<accession>A0AAE3GG85</accession>
<dbReference type="Pfam" id="PF13432">
    <property type="entry name" value="TPR_16"/>
    <property type="match status" value="3"/>
</dbReference>
<evidence type="ECO:0000256" key="3">
    <source>
        <dbReference type="PROSITE-ProRule" id="PRU00339"/>
    </source>
</evidence>
<dbReference type="RefSeq" id="WP_253773080.1">
    <property type="nucleotide sequence ID" value="NZ_JAMTCK010000008.1"/>
</dbReference>
<name>A0AAE3GG85_9PSEU</name>
<dbReference type="InterPro" id="IPR011990">
    <property type="entry name" value="TPR-like_helical_dom_sf"/>
</dbReference>